<protein>
    <recommendedName>
        <fullName evidence="3">DUF4913 domain-containing protein</fullName>
    </recommendedName>
</protein>
<dbReference type="EMBL" id="BAAAPZ010000004">
    <property type="protein sequence ID" value="GAA2095030.1"/>
    <property type="molecule type" value="Genomic_DNA"/>
</dbReference>
<dbReference type="Proteomes" id="UP001500984">
    <property type="component" value="Unassembled WGS sequence"/>
</dbReference>
<evidence type="ECO:0000313" key="1">
    <source>
        <dbReference type="EMBL" id="GAA2095030.1"/>
    </source>
</evidence>
<comment type="caution">
    <text evidence="1">The sequence shown here is derived from an EMBL/GenBank/DDBJ whole genome shotgun (WGS) entry which is preliminary data.</text>
</comment>
<evidence type="ECO:0000313" key="2">
    <source>
        <dbReference type="Proteomes" id="UP001500984"/>
    </source>
</evidence>
<reference evidence="2" key="1">
    <citation type="journal article" date="2019" name="Int. J. Syst. Evol. Microbiol.">
        <title>The Global Catalogue of Microorganisms (GCM) 10K type strain sequencing project: providing services to taxonomists for standard genome sequencing and annotation.</title>
        <authorList>
            <consortium name="The Broad Institute Genomics Platform"/>
            <consortium name="The Broad Institute Genome Sequencing Center for Infectious Disease"/>
            <person name="Wu L."/>
            <person name="Ma J."/>
        </authorList>
    </citation>
    <scope>NUCLEOTIDE SEQUENCE [LARGE SCALE GENOMIC DNA]</scope>
    <source>
        <strain evidence="2">JCM 15900</strain>
    </source>
</reference>
<gene>
    <name evidence="1" type="ORF">GCM10009823_14370</name>
</gene>
<sequence>MSDGASEDWSAAAGEFTRDASAAAWTLYRAVGGDVDAGREKGPFACADEIDRAVRELPALHTLPDHNRAELLWHLIAFLAEVMRERWDCRWRWAAHADDPGRETWLLSGWRAMPGTRPRDIDPSLVVYGEMQQPDPSFWRMINTAEGLAEVRVFRAEEL</sequence>
<organism evidence="1 2">
    <name type="scientific">Brevibacterium salitolerans</name>
    <dbReference type="NCBI Taxonomy" id="1403566"/>
    <lineage>
        <taxon>Bacteria</taxon>
        <taxon>Bacillati</taxon>
        <taxon>Actinomycetota</taxon>
        <taxon>Actinomycetes</taxon>
        <taxon>Micrococcales</taxon>
        <taxon>Brevibacteriaceae</taxon>
        <taxon>Brevibacterium</taxon>
    </lineage>
</organism>
<keyword evidence="2" id="KW-1185">Reference proteome</keyword>
<proteinExistence type="predicted"/>
<accession>A0ABP5I894</accession>
<dbReference type="RefSeq" id="WP_344336582.1">
    <property type="nucleotide sequence ID" value="NZ_BAAAPZ010000004.1"/>
</dbReference>
<name>A0ABP5I894_9MICO</name>
<evidence type="ECO:0008006" key="3">
    <source>
        <dbReference type="Google" id="ProtNLM"/>
    </source>
</evidence>